<evidence type="ECO:0000313" key="2">
    <source>
        <dbReference type="Proteomes" id="UP001292094"/>
    </source>
</evidence>
<dbReference type="PRINTS" id="PR01345">
    <property type="entry name" value="CERVTRCPTASE"/>
</dbReference>
<protein>
    <submittedName>
        <fullName evidence="1">Uncharacterized protein</fullName>
    </submittedName>
</protein>
<dbReference type="PANTHER" id="PTHR33332">
    <property type="entry name" value="REVERSE TRANSCRIPTASE DOMAIN-CONTAINING PROTEIN"/>
    <property type="match status" value="1"/>
</dbReference>
<dbReference type="AlphaFoldDB" id="A0AAE1UAV3"/>
<keyword evidence="2" id="KW-1185">Reference proteome</keyword>
<organism evidence="1 2">
    <name type="scientific">Petrolisthes manimaculis</name>
    <dbReference type="NCBI Taxonomy" id="1843537"/>
    <lineage>
        <taxon>Eukaryota</taxon>
        <taxon>Metazoa</taxon>
        <taxon>Ecdysozoa</taxon>
        <taxon>Arthropoda</taxon>
        <taxon>Crustacea</taxon>
        <taxon>Multicrustacea</taxon>
        <taxon>Malacostraca</taxon>
        <taxon>Eumalacostraca</taxon>
        <taxon>Eucarida</taxon>
        <taxon>Decapoda</taxon>
        <taxon>Pleocyemata</taxon>
        <taxon>Anomura</taxon>
        <taxon>Galatheoidea</taxon>
        <taxon>Porcellanidae</taxon>
        <taxon>Petrolisthes</taxon>
    </lineage>
</organism>
<reference evidence="1" key="1">
    <citation type="submission" date="2023-11" db="EMBL/GenBank/DDBJ databases">
        <title>Genome assemblies of two species of porcelain crab, Petrolisthes cinctipes and Petrolisthes manimaculis (Anomura: Porcellanidae).</title>
        <authorList>
            <person name="Angst P."/>
        </authorList>
    </citation>
    <scope>NUCLEOTIDE SEQUENCE</scope>
    <source>
        <strain evidence="1">PB745_02</strain>
        <tissue evidence="1">Gill</tissue>
    </source>
</reference>
<name>A0AAE1UAV3_9EUCA</name>
<proteinExistence type="predicted"/>
<evidence type="ECO:0000313" key="1">
    <source>
        <dbReference type="EMBL" id="KAK4311959.1"/>
    </source>
</evidence>
<dbReference type="EMBL" id="JAWZYT010001459">
    <property type="protein sequence ID" value="KAK4311959.1"/>
    <property type="molecule type" value="Genomic_DNA"/>
</dbReference>
<comment type="caution">
    <text evidence="1">The sequence shown here is derived from an EMBL/GenBank/DDBJ whole genome shotgun (WGS) entry which is preliminary data.</text>
</comment>
<accession>A0AAE1UAV3</accession>
<dbReference type="Proteomes" id="UP001292094">
    <property type="component" value="Unassembled WGS sequence"/>
</dbReference>
<gene>
    <name evidence="1" type="ORF">Pmani_016590</name>
</gene>
<sequence length="231" mass="26461">MTEGNKDKACVLSDQFSRVFIEEPEGDTPTAAPRNGRDIDSINITKEKINKIFRKIGNAEDHTKLQEDLDELRRWTEKWLLSFHPDKSRYMRLGRTTVEDQEYSLQNPIQRSDQEKDIGVVIDDTLTFSDHLAEKINKANRIVGLMRRTFTNLEPETFKPLFTALVRPHLEYANQIGGFPAKFAGSGTPYHPLSYGTIRSVHRTFKTIQAQLCHGHLLRCFAVLGACQLEE</sequence>